<dbReference type="PANTHER" id="PTHR12213">
    <property type="entry name" value="CORRINOID ADENOSYLTRANSFERASE"/>
    <property type="match status" value="1"/>
</dbReference>
<sequence>MKIYTKTGDEGLTGVLGSQRLRKDDARIEAYGTVDELNAVLGLARAGGLDPSADALAAQLQDDLFNVGAALADPNPEGRFHNQINDAHVARLEAAIDALVDEVEPMRSFILPGGSLPAAQFHLARTVCRRAERLVVHLAHQPGEHVPSALIIYLNRLSDLLFVLARAVNHRAGVADVPWKPSP</sequence>
<evidence type="ECO:0000256" key="3">
    <source>
        <dbReference type="ARBA" id="ARBA00007487"/>
    </source>
</evidence>
<organism evidence="17 18">
    <name type="scientific">Paludisphaera borealis</name>
    <dbReference type="NCBI Taxonomy" id="1387353"/>
    <lineage>
        <taxon>Bacteria</taxon>
        <taxon>Pseudomonadati</taxon>
        <taxon>Planctomycetota</taxon>
        <taxon>Planctomycetia</taxon>
        <taxon>Isosphaerales</taxon>
        <taxon>Isosphaeraceae</taxon>
        <taxon>Paludisphaera</taxon>
    </lineage>
</organism>
<dbReference type="InterPro" id="IPR016030">
    <property type="entry name" value="CblAdoTrfase-like"/>
</dbReference>
<evidence type="ECO:0000256" key="4">
    <source>
        <dbReference type="ARBA" id="ARBA00012454"/>
    </source>
</evidence>
<evidence type="ECO:0000256" key="14">
    <source>
        <dbReference type="ARBA" id="ARBA00048692"/>
    </source>
</evidence>
<dbReference type="SUPFAM" id="SSF89028">
    <property type="entry name" value="Cobalamin adenosyltransferase-like"/>
    <property type="match status" value="1"/>
</dbReference>
<comment type="catalytic activity">
    <reaction evidence="13 15">
        <text>2 cob(II)yrinate a,c diamide + reduced [electron-transfer flavoprotein] + 2 ATP = 2 adenosylcob(III)yrinate a,c-diamide + 2 triphosphate + oxidized [electron-transfer flavoprotein] + 3 H(+)</text>
        <dbReference type="Rhea" id="RHEA:11528"/>
        <dbReference type="Rhea" id="RHEA-COMP:10685"/>
        <dbReference type="Rhea" id="RHEA-COMP:10686"/>
        <dbReference type="ChEBI" id="CHEBI:15378"/>
        <dbReference type="ChEBI" id="CHEBI:18036"/>
        <dbReference type="ChEBI" id="CHEBI:30616"/>
        <dbReference type="ChEBI" id="CHEBI:57692"/>
        <dbReference type="ChEBI" id="CHEBI:58307"/>
        <dbReference type="ChEBI" id="CHEBI:58503"/>
        <dbReference type="ChEBI" id="CHEBI:58537"/>
        <dbReference type="EC" id="2.5.1.17"/>
    </reaction>
</comment>
<dbReference type="AlphaFoldDB" id="A0A1U7CU60"/>
<evidence type="ECO:0000256" key="11">
    <source>
        <dbReference type="ARBA" id="ARBA00033334"/>
    </source>
</evidence>
<dbReference type="PANTHER" id="PTHR12213:SF0">
    <property type="entry name" value="CORRINOID ADENOSYLTRANSFERASE MMAB"/>
    <property type="match status" value="1"/>
</dbReference>
<reference evidence="18" key="1">
    <citation type="submission" date="2016-12" db="EMBL/GenBank/DDBJ databases">
        <title>Comparative genomics of four Isosphaeraceae planctomycetes: a common pool of plasmids and glycoside hydrolase genes.</title>
        <authorList>
            <person name="Ivanova A."/>
        </authorList>
    </citation>
    <scope>NUCLEOTIDE SEQUENCE [LARGE SCALE GENOMIC DNA]</scope>
    <source>
        <strain evidence="18">PX4</strain>
    </source>
</reference>
<gene>
    <name evidence="17" type="primary">yvqK</name>
    <name evidence="17" type="ORF">BSF38_03994</name>
</gene>
<evidence type="ECO:0000259" key="16">
    <source>
        <dbReference type="Pfam" id="PF01923"/>
    </source>
</evidence>
<dbReference type="OrthoDB" id="9778896at2"/>
<dbReference type="GO" id="GO:0005737">
    <property type="term" value="C:cytoplasm"/>
    <property type="evidence" value="ECO:0007669"/>
    <property type="project" value="UniProtKB-SubCell"/>
</dbReference>
<dbReference type="EC" id="2.5.1.17" evidence="4 15"/>
<dbReference type="GO" id="GO:0005524">
    <property type="term" value="F:ATP binding"/>
    <property type="evidence" value="ECO:0007669"/>
    <property type="project" value="UniProtKB-UniRule"/>
</dbReference>
<evidence type="ECO:0000256" key="9">
    <source>
        <dbReference type="ARBA" id="ARBA00022840"/>
    </source>
</evidence>
<keyword evidence="7 15" id="KW-0808">Transferase</keyword>
<evidence type="ECO:0000256" key="10">
    <source>
        <dbReference type="ARBA" id="ARBA00031529"/>
    </source>
</evidence>
<keyword evidence="18" id="KW-1185">Reference proteome</keyword>
<dbReference type="KEGG" id="pbor:BSF38_03994"/>
<keyword evidence="8 15" id="KW-0547">Nucleotide-binding</keyword>
<evidence type="ECO:0000256" key="5">
    <source>
        <dbReference type="ARBA" id="ARBA00020963"/>
    </source>
</evidence>
<comment type="similarity">
    <text evidence="3 15">Belongs to the Cob(I)alamin adenosyltransferase family.</text>
</comment>
<evidence type="ECO:0000256" key="15">
    <source>
        <dbReference type="RuleBase" id="RU366026"/>
    </source>
</evidence>
<proteinExistence type="inferred from homology"/>
<dbReference type="Proteomes" id="UP000186309">
    <property type="component" value="Chromosome"/>
</dbReference>
<dbReference type="InterPro" id="IPR036451">
    <property type="entry name" value="CblAdoTrfase-like_sf"/>
</dbReference>
<evidence type="ECO:0000256" key="12">
    <source>
        <dbReference type="ARBA" id="ARBA00033354"/>
    </source>
</evidence>
<accession>A0A1U7CU60</accession>
<dbReference type="InterPro" id="IPR029499">
    <property type="entry name" value="PduO-typ"/>
</dbReference>
<dbReference type="FunFam" id="1.20.1200.10:FF:000003">
    <property type="entry name" value="ATP:cob(I)alamin adenosyltransferase"/>
    <property type="match status" value="1"/>
</dbReference>
<dbReference type="GO" id="GO:0008817">
    <property type="term" value="F:corrinoid adenosyltransferase activity"/>
    <property type="evidence" value="ECO:0007669"/>
    <property type="project" value="UniProtKB-UniRule"/>
</dbReference>
<evidence type="ECO:0000256" key="13">
    <source>
        <dbReference type="ARBA" id="ARBA00048555"/>
    </source>
</evidence>
<dbReference type="Pfam" id="PF01923">
    <property type="entry name" value="Cob_adeno_trans"/>
    <property type="match status" value="1"/>
</dbReference>
<dbReference type="RefSeq" id="WP_076348561.1">
    <property type="nucleotide sequence ID" value="NZ_CP019082.1"/>
</dbReference>
<evidence type="ECO:0000256" key="1">
    <source>
        <dbReference type="ARBA" id="ARBA00004496"/>
    </source>
</evidence>
<protein>
    <recommendedName>
        <fullName evidence="5 15">Corrinoid adenosyltransferase</fullName>
        <ecNumber evidence="4 15">2.5.1.17</ecNumber>
    </recommendedName>
    <alternativeName>
        <fullName evidence="10 15">Cob(II)alamin adenosyltransferase</fullName>
    </alternativeName>
    <alternativeName>
        <fullName evidence="12 15">Cob(II)yrinic acid a,c-diamide adenosyltransferase</fullName>
    </alternativeName>
    <alternativeName>
        <fullName evidence="11 15">Cobinamide/cobalamin adenosyltransferase</fullName>
    </alternativeName>
</protein>
<name>A0A1U7CU60_9BACT</name>
<keyword evidence="15" id="KW-0169">Cobalamin biosynthesis</keyword>
<comment type="pathway">
    <text evidence="2 15">Cofactor biosynthesis; adenosylcobalamin biosynthesis; adenosylcobalamin from cob(II)yrinate a,c-diamide: step 2/7.</text>
</comment>
<keyword evidence="6" id="KW-0963">Cytoplasm</keyword>
<evidence type="ECO:0000256" key="8">
    <source>
        <dbReference type="ARBA" id="ARBA00022741"/>
    </source>
</evidence>
<evidence type="ECO:0000313" key="18">
    <source>
        <dbReference type="Proteomes" id="UP000186309"/>
    </source>
</evidence>
<dbReference type="STRING" id="1387353.BSF38_03994"/>
<dbReference type="EMBL" id="CP019082">
    <property type="protein sequence ID" value="APW62448.1"/>
    <property type="molecule type" value="Genomic_DNA"/>
</dbReference>
<evidence type="ECO:0000256" key="6">
    <source>
        <dbReference type="ARBA" id="ARBA00022490"/>
    </source>
</evidence>
<dbReference type="Gene3D" id="1.20.1200.10">
    <property type="entry name" value="Cobalamin adenosyltransferase-like"/>
    <property type="match status" value="1"/>
</dbReference>
<comment type="catalytic activity">
    <reaction evidence="14 15">
        <text>2 cob(II)alamin + reduced [electron-transfer flavoprotein] + 2 ATP = 2 adenosylcob(III)alamin + 2 triphosphate + oxidized [electron-transfer flavoprotein] + 3 H(+)</text>
        <dbReference type="Rhea" id="RHEA:28671"/>
        <dbReference type="Rhea" id="RHEA-COMP:10685"/>
        <dbReference type="Rhea" id="RHEA-COMP:10686"/>
        <dbReference type="ChEBI" id="CHEBI:15378"/>
        <dbReference type="ChEBI" id="CHEBI:16304"/>
        <dbReference type="ChEBI" id="CHEBI:18036"/>
        <dbReference type="ChEBI" id="CHEBI:18408"/>
        <dbReference type="ChEBI" id="CHEBI:30616"/>
        <dbReference type="ChEBI" id="CHEBI:57692"/>
        <dbReference type="ChEBI" id="CHEBI:58307"/>
        <dbReference type="EC" id="2.5.1.17"/>
    </reaction>
</comment>
<keyword evidence="9 15" id="KW-0067">ATP-binding</keyword>
<evidence type="ECO:0000256" key="2">
    <source>
        <dbReference type="ARBA" id="ARBA00005121"/>
    </source>
</evidence>
<evidence type="ECO:0000313" key="17">
    <source>
        <dbReference type="EMBL" id="APW62448.1"/>
    </source>
</evidence>
<feature type="domain" description="Cobalamin adenosyltransferase-like" evidence="16">
    <location>
        <begin position="3"/>
        <end position="167"/>
    </location>
</feature>
<dbReference type="UniPathway" id="UPA00148">
    <property type="reaction ID" value="UER00233"/>
</dbReference>
<dbReference type="GO" id="GO:0009236">
    <property type="term" value="P:cobalamin biosynthetic process"/>
    <property type="evidence" value="ECO:0007669"/>
    <property type="project" value="UniProtKB-UniRule"/>
</dbReference>
<dbReference type="NCBIfam" id="TIGR00636">
    <property type="entry name" value="PduO_Nterm"/>
    <property type="match status" value="1"/>
</dbReference>
<comment type="subcellular location">
    <subcellularLocation>
        <location evidence="1">Cytoplasm</location>
    </subcellularLocation>
</comment>
<evidence type="ECO:0000256" key="7">
    <source>
        <dbReference type="ARBA" id="ARBA00022679"/>
    </source>
</evidence>